<name>A0A139HLW8_9PEZI</name>
<evidence type="ECO:0000313" key="2">
    <source>
        <dbReference type="EMBL" id="KXT03349.1"/>
    </source>
</evidence>
<evidence type="ECO:0000313" key="3">
    <source>
        <dbReference type="Proteomes" id="UP000070133"/>
    </source>
</evidence>
<keyword evidence="3" id="KW-1185">Reference proteome</keyword>
<organism evidence="2 3">
    <name type="scientific">Pseudocercospora eumusae</name>
    <dbReference type="NCBI Taxonomy" id="321146"/>
    <lineage>
        <taxon>Eukaryota</taxon>
        <taxon>Fungi</taxon>
        <taxon>Dikarya</taxon>
        <taxon>Ascomycota</taxon>
        <taxon>Pezizomycotina</taxon>
        <taxon>Dothideomycetes</taxon>
        <taxon>Dothideomycetidae</taxon>
        <taxon>Mycosphaerellales</taxon>
        <taxon>Mycosphaerellaceae</taxon>
        <taxon>Pseudocercospora</taxon>
    </lineage>
</organism>
<dbReference type="AlphaFoldDB" id="A0A139HLW8"/>
<dbReference type="Proteomes" id="UP000070133">
    <property type="component" value="Unassembled WGS sequence"/>
</dbReference>
<evidence type="ECO:0000256" key="1">
    <source>
        <dbReference type="SAM" id="MobiDB-lite"/>
    </source>
</evidence>
<comment type="caution">
    <text evidence="2">The sequence shown here is derived from an EMBL/GenBank/DDBJ whole genome shotgun (WGS) entry which is preliminary data.</text>
</comment>
<accession>A0A139HLW8</accession>
<proteinExistence type="predicted"/>
<dbReference type="EMBL" id="LFZN01000031">
    <property type="protein sequence ID" value="KXT03349.1"/>
    <property type="molecule type" value="Genomic_DNA"/>
</dbReference>
<gene>
    <name evidence="2" type="ORF">AC578_3958</name>
</gene>
<reference evidence="2 3" key="1">
    <citation type="submission" date="2015-07" db="EMBL/GenBank/DDBJ databases">
        <title>Comparative genomics of the Sigatoka disease complex on banana suggests a link between parallel evolutionary changes in Pseudocercospora fijiensis and Pseudocercospora eumusae and increased virulence on the banana host.</title>
        <authorList>
            <person name="Chang T.-C."/>
            <person name="Salvucci A."/>
            <person name="Crous P.W."/>
            <person name="Stergiopoulos I."/>
        </authorList>
    </citation>
    <scope>NUCLEOTIDE SEQUENCE [LARGE SCALE GENOMIC DNA]</scope>
    <source>
        <strain evidence="2 3">CBS 114824</strain>
    </source>
</reference>
<sequence>MTDVTTIALPKETVPKKARPAPFDNNTIKDCRDLCTQNSESSNGNGVRQQADNQTGLEASRSQLYNEKFPSEDGRSIRGHCITNTSSKKLSATFIGTIRVMMASRICHVALDTESKDYRENRMKYAILGILHEPLSLAELLQDWPKYYDFPVDEAFVRRYLQDRYNFHIEHEDGQFFQTESGHRWYSRNHERYNLPSLDELGDIANILPPHRPGVDHKI</sequence>
<feature type="region of interest" description="Disordered" evidence="1">
    <location>
        <begin position="36"/>
        <end position="59"/>
    </location>
</feature>
<protein>
    <submittedName>
        <fullName evidence="2">Uncharacterized protein</fullName>
    </submittedName>
</protein>